<reference evidence="7 8" key="1">
    <citation type="submission" date="2021-06" db="EMBL/GenBank/DDBJ databases">
        <title>Caerostris extrusa draft genome.</title>
        <authorList>
            <person name="Kono N."/>
            <person name="Arakawa K."/>
        </authorList>
    </citation>
    <scope>NUCLEOTIDE SEQUENCE [LARGE SCALE GENOMIC DNA]</scope>
</reference>
<gene>
    <name evidence="7" type="primary">adt-1_0</name>
    <name evidence="7" type="ORF">CEXT_692861</name>
</gene>
<protein>
    <submittedName>
        <fullName evidence="7">A disintegrin and metalloproteinase with thrombospondin motifs adt-1</fullName>
    </submittedName>
</protein>
<dbReference type="GO" id="GO:0006509">
    <property type="term" value="P:membrane protein ectodomain proteolysis"/>
    <property type="evidence" value="ECO:0007669"/>
    <property type="project" value="TreeGrafter"/>
</dbReference>
<accession>A0AAV4S2W4</accession>
<dbReference type="PANTHER" id="PTHR11905:SF159">
    <property type="entry name" value="ADAM METALLOPROTEASE"/>
    <property type="match status" value="1"/>
</dbReference>
<feature type="domain" description="Peptidase M12B propeptide" evidence="6">
    <location>
        <begin position="61"/>
        <end position="121"/>
    </location>
</feature>
<dbReference type="PANTHER" id="PTHR11905">
    <property type="entry name" value="ADAM A DISINTEGRIN AND METALLOPROTEASE DOMAIN"/>
    <property type="match status" value="1"/>
</dbReference>
<proteinExistence type="predicted"/>
<keyword evidence="2" id="KW-0378">Hydrolase</keyword>
<dbReference type="GO" id="GO:0008237">
    <property type="term" value="F:metallopeptidase activity"/>
    <property type="evidence" value="ECO:0007669"/>
    <property type="project" value="UniProtKB-KW"/>
</dbReference>
<evidence type="ECO:0000256" key="5">
    <source>
        <dbReference type="ARBA" id="ARBA00023157"/>
    </source>
</evidence>
<evidence type="ECO:0000259" key="6">
    <source>
        <dbReference type="Pfam" id="PF01562"/>
    </source>
</evidence>
<evidence type="ECO:0000256" key="1">
    <source>
        <dbReference type="ARBA" id="ARBA00022670"/>
    </source>
</evidence>
<evidence type="ECO:0000256" key="3">
    <source>
        <dbReference type="ARBA" id="ARBA00022833"/>
    </source>
</evidence>
<dbReference type="Proteomes" id="UP001054945">
    <property type="component" value="Unassembled WGS sequence"/>
</dbReference>
<organism evidence="7 8">
    <name type="scientific">Caerostris extrusa</name>
    <name type="common">Bark spider</name>
    <name type="synonym">Caerostris bankana</name>
    <dbReference type="NCBI Taxonomy" id="172846"/>
    <lineage>
        <taxon>Eukaryota</taxon>
        <taxon>Metazoa</taxon>
        <taxon>Ecdysozoa</taxon>
        <taxon>Arthropoda</taxon>
        <taxon>Chelicerata</taxon>
        <taxon>Arachnida</taxon>
        <taxon>Araneae</taxon>
        <taxon>Araneomorphae</taxon>
        <taxon>Entelegynae</taxon>
        <taxon>Araneoidea</taxon>
        <taxon>Araneidae</taxon>
        <taxon>Caerostris</taxon>
    </lineage>
</organism>
<evidence type="ECO:0000256" key="4">
    <source>
        <dbReference type="ARBA" id="ARBA00023049"/>
    </source>
</evidence>
<keyword evidence="4 7" id="KW-0482">Metalloprotease</keyword>
<evidence type="ECO:0000313" key="7">
    <source>
        <dbReference type="EMBL" id="GIY27294.1"/>
    </source>
</evidence>
<evidence type="ECO:0000313" key="8">
    <source>
        <dbReference type="Proteomes" id="UP001054945"/>
    </source>
</evidence>
<dbReference type="EMBL" id="BPLR01008798">
    <property type="protein sequence ID" value="GIY27294.1"/>
    <property type="molecule type" value="Genomic_DNA"/>
</dbReference>
<keyword evidence="1" id="KW-0645">Protease</keyword>
<comment type="caution">
    <text evidence="7">The sequence shown here is derived from an EMBL/GenBank/DDBJ whole genome shotgun (WGS) entry which is preliminary data.</text>
</comment>
<keyword evidence="8" id="KW-1185">Reference proteome</keyword>
<keyword evidence="5" id="KW-1015">Disulfide bond</keyword>
<dbReference type="Pfam" id="PF01562">
    <property type="entry name" value="Pep_M12B_propep"/>
    <property type="match status" value="1"/>
</dbReference>
<keyword evidence="3" id="KW-0862">Zinc</keyword>
<sequence length="224" mass="25623">MRSHFQLVICEKERTMEWMVAAFFFWVLQQLAKSHPLTKPFTLKPSERWKPPIDVIYPKLHLPPHRRKRSTKADDHSLLILKTTNDTFYIKLKANDDLVEPNRLQTSSDKSTNSCHYHGTVLSHQHGSAAISVCGPKKQLSGVIVTGNNAYVLRPMDYLEKEDIPDHLRNASYSNSGAHIIMKMDNPFNEYCGGQHKDASLHFSENEISEERQGSKDPARKNGK</sequence>
<dbReference type="AlphaFoldDB" id="A0AAV4S2W4"/>
<evidence type="ECO:0000256" key="2">
    <source>
        <dbReference type="ARBA" id="ARBA00022801"/>
    </source>
</evidence>
<name>A0AAV4S2W4_CAEEX</name>
<dbReference type="InterPro" id="IPR002870">
    <property type="entry name" value="Peptidase_M12B_N"/>
</dbReference>